<keyword evidence="2" id="KW-1185">Reference proteome</keyword>
<sequence>MKLILFVAAAAATALAFMGGIVPGVLVTAGIAYLVWRANPR</sequence>
<reference evidence="1 2" key="1">
    <citation type="submission" date="2018-08" db="EMBL/GenBank/DDBJ databases">
        <title>Meiothermus roseus NBRC 110900 genome sequencing project.</title>
        <authorList>
            <person name="Da Costa M.S."/>
            <person name="Albuquerque L."/>
            <person name="Raposo P."/>
            <person name="Froufe H.J.C."/>
            <person name="Barroso C.S."/>
            <person name="Egas C."/>
        </authorList>
    </citation>
    <scope>NUCLEOTIDE SEQUENCE [LARGE SCALE GENOMIC DNA]</scope>
    <source>
        <strain evidence="1 2">NBRC 110900</strain>
    </source>
</reference>
<dbReference type="AlphaFoldDB" id="A0A399EDZ5"/>
<gene>
    <name evidence="1" type="ORF">Mrose_03480</name>
</gene>
<dbReference type="EMBL" id="QWLA01000122">
    <property type="protein sequence ID" value="RIH82026.1"/>
    <property type="molecule type" value="Genomic_DNA"/>
</dbReference>
<accession>A0A399EDZ5</accession>
<dbReference type="RefSeq" id="WP_275052669.1">
    <property type="nucleotide sequence ID" value="NZ_QWLA01000122.1"/>
</dbReference>
<organism evidence="1 2">
    <name type="scientific">Calidithermus roseus</name>
    <dbReference type="NCBI Taxonomy" id="1644118"/>
    <lineage>
        <taxon>Bacteria</taxon>
        <taxon>Thermotogati</taxon>
        <taxon>Deinococcota</taxon>
        <taxon>Deinococci</taxon>
        <taxon>Thermales</taxon>
        <taxon>Thermaceae</taxon>
        <taxon>Calidithermus</taxon>
    </lineage>
</organism>
<protein>
    <submittedName>
        <fullName evidence="1">Uncharacterized protein</fullName>
    </submittedName>
</protein>
<proteinExistence type="predicted"/>
<name>A0A399EDZ5_9DEIN</name>
<evidence type="ECO:0000313" key="1">
    <source>
        <dbReference type="EMBL" id="RIH82026.1"/>
    </source>
</evidence>
<dbReference type="Proteomes" id="UP000265341">
    <property type="component" value="Unassembled WGS sequence"/>
</dbReference>
<evidence type="ECO:0000313" key="2">
    <source>
        <dbReference type="Proteomes" id="UP000265341"/>
    </source>
</evidence>
<comment type="caution">
    <text evidence="1">The sequence shown here is derived from an EMBL/GenBank/DDBJ whole genome shotgun (WGS) entry which is preliminary data.</text>
</comment>